<organism evidence="2 3">
    <name type="scientific">Oharaeibacter diazotrophicus</name>
    <dbReference type="NCBI Taxonomy" id="1920512"/>
    <lineage>
        <taxon>Bacteria</taxon>
        <taxon>Pseudomonadati</taxon>
        <taxon>Pseudomonadota</taxon>
        <taxon>Alphaproteobacteria</taxon>
        <taxon>Hyphomicrobiales</taxon>
        <taxon>Pleomorphomonadaceae</taxon>
        <taxon>Oharaeibacter</taxon>
    </lineage>
</organism>
<dbReference type="Pfam" id="PF24693">
    <property type="entry name" value="DUF7660"/>
    <property type="match status" value="1"/>
</dbReference>
<evidence type="ECO:0000313" key="2">
    <source>
        <dbReference type="EMBL" id="TDP81105.1"/>
    </source>
</evidence>
<dbReference type="Proteomes" id="UP000294547">
    <property type="component" value="Unassembled WGS sequence"/>
</dbReference>
<evidence type="ECO:0000313" key="3">
    <source>
        <dbReference type="Proteomes" id="UP000294547"/>
    </source>
</evidence>
<dbReference type="EMBL" id="SNXY01000013">
    <property type="protein sequence ID" value="TDP81105.1"/>
    <property type="molecule type" value="Genomic_DNA"/>
</dbReference>
<keyword evidence="3" id="KW-1185">Reference proteome</keyword>
<proteinExistence type="predicted"/>
<feature type="domain" description="DUF7660" evidence="1">
    <location>
        <begin position="31"/>
        <end position="95"/>
    </location>
</feature>
<sequence>MEIDPENISAEEFDKEDDLDIELDPATVTDKERLVEFIKNLMMDFEKNKDRWESWTIDDYLEAMAAFLHDTRVDNKITNKFQMVAVCLVAASAYE</sequence>
<dbReference type="OrthoDB" id="1373771at2"/>
<dbReference type="GeneID" id="39489687"/>
<gene>
    <name evidence="2" type="ORF">EDD54_4438</name>
</gene>
<dbReference type="InterPro" id="IPR056077">
    <property type="entry name" value="DUF7660"/>
</dbReference>
<dbReference type="RefSeq" id="WP_126542076.1">
    <property type="nucleotide sequence ID" value="NZ_BSPM01000003.1"/>
</dbReference>
<dbReference type="AlphaFoldDB" id="A0A4R6R645"/>
<accession>A0A4R6R645</accession>
<protein>
    <recommendedName>
        <fullName evidence="1">DUF7660 domain-containing protein</fullName>
    </recommendedName>
</protein>
<evidence type="ECO:0000259" key="1">
    <source>
        <dbReference type="Pfam" id="PF24693"/>
    </source>
</evidence>
<comment type="caution">
    <text evidence="2">The sequence shown here is derived from an EMBL/GenBank/DDBJ whole genome shotgun (WGS) entry which is preliminary data.</text>
</comment>
<name>A0A4R6R645_9HYPH</name>
<reference evidence="2 3" key="1">
    <citation type="submission" date="2019-03" db="EMBL/GenBank/DDBJ databases">
        <title>Genomic Encyclopedia of Type Strains, Phase IV (KMG-IV): sequencing the most valuable type-strain genomes for metagenomic binning, comparative biology and taxonomic classification.</title>
        <authorList>
            <person name="Goeker M."/>
        </authorList>
    </citation>
    <scope>NUCLEOTIDE SEQUENCE [LARGE SCALE GENOMIC DNA]</scope>
    <source>
        <strain evidence="2 3">DSM 102969</strain>
    </source>
</reference>